<sequence length="493" mass="55009">MSASTDPTSIHFLAFVHGMWGSPNHLSVVENTVREEFAHAERDIELVTLRIQTNAESHTYDGLDWGAERAVKEVYQAIAELEASGRKVTKFSIFGYSLGGLISRYAIGILYQRGFFSKVKPVNFTTFATPHLGLPRIPGFIGGMKHRLGPLLLSRTGKQFYGVDKDIWSPRDKNGKPLLEVMADEGSIFFKALKSFPNLTFYANAVNDLTVVYVTSMVEAYDPFVAIKTNSHRLGIKLDPKYKHVIESFGEISADGEVSPPSIETNSPDRHHSNRSLLPRFLQFPYRINPMLYLFVPILIPAGLTYLTIRFMRESRLSQRRIEMLAGSPDAESSLAVIMKKMEMAVADVVDPTDPGIASKDDIDDTEGETIVFEGLPQGTQEHSEIGPNTHETLKLLPTAPTEAAEVDRQPGSNTIFTPPKSIPNDPHQPILSPAQLTMIESLNSIPHLRKVRAYFPHVQNAHSVIIVRDPNSFPVHEDGMGVVRHWVDRFVL</sequence>
<comment type="similarity">
    <text evidence="1">Belongs to the putative lipase ROG1 family.</text>
</comment>
<evidence type="ECO:0000259" key="3">
    <source>
        <dbReference type="Pfam" id="PF05057"/>
    </source>
</evidence>
<dbReference type="OrthoDB" id="273452at2759"/>
<dbReference type="InterPro" id="IPR007751">
    <property type="entry name" value="DUF676_lipase-like"/>
</dbReference>
<feature type="transmembrane region" description="Helical" evidence="2">
    <location>
        <begin position="291"/>
        <end position="312"/>
    </location>
</feature>
<evidence type="ECO:0000313" key="4">
    <source>
        <dbReference type="EMBL" id="CEL61595.1"/>
    </source>
</evidence>
<keyword evidence="2" id="KW-0812">Transmembrane</keyword>
<dbReference type="InterPro" id="IPR044294">
    <property type="entry name" value="Lipase-like"/>
</dbReference>
<evidence type="ECO:0000256" key="2">
    <source>
        <dbReference type="SAM" id="Phobius"/>
    </source>
</evidence>
<evidence type="ECO:0000256" key="1">
    <source>
        <dbReference type="ARBA" id="ARBA00007920"/>
    </source>
</evidence>
<dbReference type="EMBL" id="LN679105">
    <property type="protein sequence ID" value="CEL61595.1"/>
    <property type="molecule type" value="Genomic_DNA"/>
</dbReference>
<dbReference type="PANTHER" id="PTHR12482:SF62">
    <property type="entry name" value="LIPASE ROG1-RELATED"/>
    <property type="match status" value="1"/>
</dbReference>
<dbReference type="SUPFAM" id="SSF53474">
    <property type="entry name" value="alpha/beta-Hydrolases"/>
    <property type="match status" value="1"/>
</dbReference>
<keyword evidence="5" id="KW-1185">Reference proteome</keyword>
<dbReference type="Proteomes" id="UP000059188">
    <property type="component" value="Unassembled WGS sequence"/>
</dbReference>
<protein>
    <submittedName>
        <fullName evidence="4">Putative lipase YOR059C</fullName>
    </submittedName>
</protein>
<organism evidence="4 5">
    <name type="scientific">Thanatephorus cucumeris (strain AG1-IB / isolate 7/3/14)</name>
    <name type="common">Lettuce bottom rot fungus</name>
    <name type="synonym">Rhizoctonia solani</name>
    <dbReference type="NCBI Taxonomy" id="1108050"/>
    <lineage>
        <taxon>Eukaryota</taxon>
        <taxon>Fungi</taxon>
        <taxon>Dikarya</taxon>
        <taxon>Basidiomycota</taxon>
        <taxon>Agaricomycotina</taxon>
        <taxon>Agaricomycetes</taxon>
        <taxon>Cantharellales</taxon>
        <taxon>Ceratobasidiaceae</taxon>
        <taxon>Rhizoctonia</taxon>
        <taxon>Rhizoctonia solani AG-1</taxon>
    </lineage>
</organism>
<reference evidence="4 5" key="1">
    <citation type="submission" date="2014-11" db="EMBL/GenBank/DDBJ databases">
        <authorList>
            <person name="Wibberg Daniel"/>
        </authorList>
    </citation>
    <scope>NUCLEOTIDE SEQUENCE [LARGE SCALE GENOMIC DNA]</scope>
    <source>
        <strain evidence="4">Rhizoctonia solani AG1-IB 7/3/14</strain>
    </source>
</reference>
<evidence type="ECO:0000313" key="5">
    <source>
        <dbReference type="Proteomes" id="UP000059188"/>
    </source>
</evidence>
<dbReference type="Gene3D" id="3.40.50.1820">
    <property type="entry name" value="alpha/beta hydrolase"/>
    <property type="match status" value="1"/>
</dbReference>
<gene>
    <name evidence="4" type="ORF">RSOLAG1IB_04345</name>
</gene>
<name>A0A0B7FV84_THACB</name>
<dbReference type="InterPro" id="IPR029058">
    <property type="entry name" value="AB_hydrolase_fold"/>
</dbReference>
<accession>A0A0B7FV84</accession>
<keyword evidence="2" id="KW-0472">Membrane</keyword>
<dbReference type="Pfam" id="PF05057">
    <property type="entry name" value="DUF676"/>
    <property type="match status" value="1"/>
</dbReference>
<dbReference type="PANTHER" id="PTHR12482">
    <property type="entry name" value="LIPASE ROG1-RELATED-RELATED"/>
    <property type="match status" value="1"/>
</dbReference>
<feature type="domain" description="DUF676" evidence="3">
    <location>
        <begin position="10"/>
        <end position="217"/>
    </location>
</feature>
<keyword evidence="2" id="KW-1133">Transmembrane helix</keyword>
<dbReference type="AlphaFoldDB" id="A0A0B7FV84"/>
<proteinExistence type="inferred from homology"/>